<dbReference type="GO" id="GO:0008097">
    <property type="term" value="F:5S rRNA binding"/>
    <property type="evidence" value="ECO:0007669"/>
    <property type="project" value="InterPro"/>
</dbReference>
<feature type="compositionally biased region" description="Basic and acidic residues" evidence="6">
    <location>
        <begin position="1"/>
        <end position="13"/>
    </location>
</feature>
<name>A0A1I0AYR0_9PROT</name>
<feature type="domain" description="Large ribosomal subunit protein bL25 L25" evidence="7">
    <location>
        <begin position="5"/>
        <end position="92"/>
    </location>
</feature>
<protein>
    <recommendedName>
        <fullName evidence="5">Large ribosomal subunit protein bL25</fullName>
    </recommendedName>
    <alternativeName>
        <fullName evidence="5">General stress protein CTC</fullName>
    </alternativeName>
</protein>
<evidence type="ECO:0000313" key="9">
    <source>
        <dbReference type="EMBL" id="SES99145.1"/>
    </source>
</evidence>
<gene>
    <name evidence="5" type="primary">rplY</name>
    <name evidence="5" type="synonym">ctc</name>
    <name evidence="9" type="ORF">SAMN05216412_102434</name>
</gene>
<evidence type="ECO:0000256" key="4">
    <source>
        <dbReference type="ARBA" id="ARBA00023274"/>
    </source>
</evidence>
<feature type="region of interest" description="Disordered" evidence="6">
    <location>
        <begin position="1"/>
        <end position="21"/>
    </location>
</feature>
<accession>A0A1I0AYR0</accession>
<dbReference type="NCBIfam" id="NF004128">
    <property type="entry name" value="PRK05618.1-2"/>
    <property type="match status" value="1"/>
</dbReference>
<dbReference type="AlphaFoldDB" id="A0A1I0AYR0"/>
<evidence type="ECO:0000259" key="8">
    <source>
        <dbReference type="Pfam" id="PF14693"/>
    </source>
</evidence>
<dbReference type="GO" id="GO:0022625">
    <property type="term" value="C:cytosolic large ribosomal subunit"/>
    <property type="evidence" value="ECO:0007669"/>
    <property type="project" value="TreeGrafter"/>
</dbReference>
<sequence length="228" mass="24553">MQIEISADKRELQGKGASRRLRGSGKVPGIIYGGENPAQPIELDHNNLYHQLKLEAFHASILTMSVEGQKEKVLLRDIQMHPFKPQVLHIDFQRVASNKKIHMKVPLHFINEDIAPGVKLAGGLVSHVLTELDVSCLPKDLPEFISVDVGELAAGNTIHLSNLQLPEGVEIPALMKGEDLPVATIAIPRAVAAEEAAGGVAAGDIPTSVQKKEGVAKEGEKKDAGKKK</sequence>
<dbReference type="SUPFAM" id="SSF50715">
    <property type="entry name" value="Ribosomal protein L25-like"/>
    <property type="match status" value="1"/>
</dbReference>
<evidence type="ECO:0000259" key="7">
    <source>
        <dbReference type="Pfam" id="PF01386"/>
    </source>
</evidence>
<dbReference type="InterPro" id="IPR029751">
    <property type="entry name" value="Ribosomal_L25_dom"/>
</dbReference>
<organism evidence="9 10">
    <name type="scientific">Nitrosospira multiformis</name>
    <dbReference type="NCBI Taxonomy" id="1231"/>
    <lineage>
        <taxon>Bacteria</taxon>
        <taxon>Pseudomonadati</taxon>
        <taxon>Pseudomonadota</taxon>
        <taxon>Betaproteobacteria</taxon>
        <taxon>Nitrosomonadales</taxon>
        <taxon>Nitrosomonadaceae</taxon>
        <taxon>Nitrosospira</taxon>
    </lineage>
</organism>
<dbReference type="InterPro" id="IPR020056">
    <property type="entry name" value="Rbsml_bL25/Gln-tRNA_synth_N"/>
</dbReference>
<feature type="domain" description="Large ribosomal subunit protein bL25 beta" evidence="8">
    <location>
        <begin position="100"/>
        <end position="189"/>
    </location>
</feature>
<reference evidence="9 10" key="1">
    <citation type="submission" date="2016-10" db="EMBL/GenBank/DDBJ databases">
        <authorList>
            <person name="de Groot N.N."/>
        </authorList>
    </citation>
    <scope>NUCLEOTIDE SEQUENCE [LARGE SCALE GENOMIC DNA]</scope>
    <source>
        <strain evidence="9 10">Nl7</strain>
    </source>
</reference>
<dbReference type="NCBIfam" id="NF004612">
    <property type="entry name" value="PRK05943.1"/>
    <property type="match status" value="1"/>
</dbReference>
<dbReference type="RefSeq" id="WP_074705532.1">
    <property type="nucleotide sequence ID" value="NZ_FOHI01000002.1"/>
</dbReference>
<dbReference type="Pfam" id="PF01386">
    <property type="entry name" value="Ribosomal_L25p"/>
    <property type="match status" value="1"/>
</dbReference>
<feature type="compositionally biased region" description="Basic and acidic residues" evidence="6">
    <location>
        <begin position="210"/>
        <end position="228"/>
    </location>
</feature>
<dbReference type="InterPro" id="IPR020930">
    <property type="entry name" value="Ribosomal_uL5_bac-type"/>
</dbReference>
<feature type="region of interest" description="Disordered" evidence="6">
    <location>
        <begin position="198"/>
        <end position="228"/>
    </location>
</feature>
<dbReference type="InterPro" id="IPR037121">
    <property type="entry name" value="Ribosomal_bL25_C"/>
</dbReference>
<dbReference type="Gene3D" id="2.170.120.20">
    <property type="entry name" value="Ribosomal protein L25, beta domain"/>
    <property type="match status" value="1"/>
</dbReference>
<evidence type="ECO:0000313" key="10">
    <source>
        <dbReference type="Proteomes" id="UP000183339"/>
    </source>
</evidence>
<dbReference type="GO" id="GO:0003735">
    <property type="term" value="F:structural constituent of ribosome"/>
    <property type="evidence" value="ECO:0007669"/>
    <property type="project" value="InterPro"/>
</dbReference>
<keyword evidence="2 5" id="KW-0694">RNA-binding</keyword>
<dbReference type="GO" id="GO:0006412">
    <property type="term" value="P:translation"/>
    <property type="evidence" value="ECO:0007669"/>
    <property type="project" value="UniProtKB-UniRule"/>
</dbReference>
<dbReference type="CDD" id="cd00495">
    <property type="entry name" value="Ribosomal_L25_TL5_CTC"/>
    <property type="match status" value="1"/>
</dbReference>
<dbReference type="PANTHER" id="PTHR33284:SF1">
    <property type="entry name" value="RIBOSOMAL PROTEIN L25_GLN-TRNA SYNTHETASE, ANTI-CODON-BINDING DOMAIN-CONTAINING PROTEIN"/>
    <property type="match status" value="1"/>
</dbReference>
<keyword evidence="4 5" id="KW-0687">Ribonucleoprotein</keyword>
<evidence type="ECO:0000256" key="1">
    <source>
        <dbReference type="ARBA" id="ARBA00022730"/>
    </source>
</evidence>
<dbReference type="Proteomes" id="UP000183339">
    <property type="component" value="Unassembled WGS sequence"/>
</dbReference>
<dbReference type="HAMAP" id="MF_01336">
    <property type="entry name" value="Ribosomal_bL25"/>
    <property type="match status" value="1"/>
</dbReference>
<evidence type="ECO:0000256" key="3">
    <source>
        <dbReference type="ARBA" id="ARBA00022980"/>
    </source>
</evidence>
<comment type="similarity">
    <text evidence="5">Belongs to the bacterial ribosomal protein bL25 family. CTC subfamily.</text>
</comment>
<dbReference type="NCBIfam" id="NF004130">
    <property type="entry name" value="PRK05618.1-5"/>
    <property type="match status" value="1"/>
</dbReference>
<dbReference type="HAMAP" id="MF_01334">
    <property type="entry name" value="Ribosomal_bL25_CTC"/>
    <property type="match status" value="1"/>
</dbReference>
<keyword evidence="3 5" id="KW-0689">Ribosomal protein</keyword>
<evidence type="ECO:0000256" key="6">
    <source>
        <dbReference type="SAM" id="MobiDB-lite"/>
    </source>
</evidence>
<dbReference type="InterPro" id="IPR020055">
    <property type="entry name" value="Ribosomal_bL25_short"/>
</dbReference>
<dbReference type="InterPro" id="IPR011035">
    <property type="entry name" value="Ribosomal_bL25/Gln-tRNA_synth"/>
</dbReference>
<dbReference type="PANTHER" id="PTHR33284">
    <property type="entry name" value="RIBOSOMAL PROTEIN L25/GLN-TRNA SYNTHETASE, ANTI-CODON-BINDING DOMAIN-CONTAINING PROTEIN"/>
    <property type="match status" value="1"/>
</dbReference>
<keyword evidence="1 5" id="KW-0699">rRNA-binding</keyword>
<dbReference type="InterPro" id="IPR020057">
    <property type="entry name" value="Ribosomal_bL25_b-dom"/>
</dbReference>
<evidence type="ECO:0000256" key="2">
    <source>
        <dbReference type="ARBA" id="ARBA00022884"/>
    </source>
</evidence>
<evidence type="ECO:0000256" key="5">
    <source>
        <dbReference type="HAMAP-Rule" id="MF_01334"/>
    </source>
</evidence>
<dbReference type="OrthoDB" id="9806411at2"/>
<dbReference type="InterPro" id="IPR001021">
    <property type="entry name" value="Ribosomal_bL25_long"/>
</dbReference>
<dbReference type="Gene3D" id="2.40.240.10">
    <property type="entry name" value="Ribosomal Protein L25, Chain P"/>
    <property type="match status" value="1"/>
</dbReference>
<comment type="function">
    <text evidence="5">This is one of the proteins that binds to the 5S RNA in the ribosome where it forms part of the central protuberance.</text>
</comment>
<comment type="subunit">
    <text evidence="5">Part of the 50S ribosomal subunit; part of the 5S rRNA/L5/L18/L25 subcomplex. Contacts the 5S rRNA. Binds to the 5S rRNA independently of L5 and L18.</text>
</comment>
<proteinExistence type="inferred from homology"/>
<dbReference type="Pfam" id="PF14693">
    <property type="entry name" value="Ribosomal_TL5_C"/>
    <property type="match status" value="1"/>
</dbReference>
<dbReference type="EMBL" id="FOHI01000002">
    <property type="protein sequence ID" value="SES99145.1"/>
    <property type="molecule type" value="Genomic_DNA"/>
</dbReference>
<dbReference type="NCBIfam" id="TIGR00731">
    <property type="entry name" value="bL25_bact_ctc"/>
    <property type="match status" value="1"/>
</dbReference>